<accession>A0ABP8QAD2</accession>
<protein>
    <recommendedName>
        <fullName evidence="3">Lipoprotein</fullName>
    </recommendedName>
</protein>
<dbReference type="Proteomes" id="UP001501321">
    <property type="component" value="Unassembled WGS sequence"/>
</dbReference>
<dbReference type="PROSITE" id="PS51257">
    <property type="entry name" value="PROKAR_LIPOPROTEIN"/>
    <property type="match status" value="1"/>
</dbReference>
<comment type="caution">
    <text evidence="1">The sequence shown here is derived from an EMBL/GenBank/DDBJ whole genome shotgun (WGS) entry which is preliminary data.</text>
</comment>
<reference evidence="2" key="1">
    <citation type="journal article" date="2019" name="Int. J. Syst. Evol. Microbiol.">
        <title>The Global Catalogue of Microorganisms (GCM) 10K type strain sequencing project: providing services to taxonomists for standard genome sequencing and annotation.</title>
        <authorList>
            <consortium name="The Broad Institute Genomics Platform"/>
            <consortium name="The Broad Institute Genome Sequencing Center for Infectious Disease"/>
            <person name="Wu L."/>
            <person name="Ma J."/>
        </authorList>
    </citation>
    <scope>NUCLEOTIDE SEQUENCE [LARGE SCALE GENOMIC DNA]</scope>
    <source>
        <strain evidence="2">JCM 32226</strain>
    </source>
</reference>
<dbReference type="EMBL" id="BAABFC010000012">
    <property type="protein sequence ID" value="GAA4498645.1"/>
    <property type="molecule type" value="Genomic_DNA"/>
</dbReference>
<proteinExistence type="predicted"/>
<evidence type="ECO:0000313" key="2">
    <source>
        <dbReference type="Proteomes" id="UP001501321"/>
    </source>
</evidence>
<evidence type="ECO:0008006" key="3">
    <source>
        <dbReference type="Google" id="ProtNLM"/>
    </source>
</evidence>
<gene>
    <name evidence="1" type="ORF">GCM10023095_17440</name>
</gene>
<name>A0ABP8QAD2_9GAMM</name>
<dbReference type="RefSeq" id="WP_345012115.1">
    <property type="nucleotide sequence ID" value="NZ_BAABFC010000012.1"/>
</dbReference>
<sequence length="223" mass="23761">MLQTLYRSMSGRLLALLLCLTVSGCVAPLLVGAQSQLMWALLKPLVGFDPNEVNLFENSLVKDRMTALLGDENYNTALRLLKTADELQQEGPLFFVLSRYSPIPEVAEQAGFVWNSDTNQMAVTLISGGAPKVFAEQVLKDNLPVVPSWPTALQPVMAAAKDPQAQLKQAADQALGSAVSGATGLVQQQADSLVNGAQTAVEQQVERSVSGAAGTVQQSIRVP</sequence>
<organism evidence="1 2">
    <name type="scientific">Pseudaeromonas paramecii</name>
    <dbReference type="NCBI Taxonomy" id="2138166"/>
    <lineage>
        <taxon>Bacteria</taxon>
        <taxon>Pseudomonadati</taxon>
        <taxon>Pseudomonadota</taxon>
        <taxon>Gammaproteobacteria</taxon>
        <taxon>Aeromonadales</taxon>
        <taxon>Aeromonadaceae</taxon>
        <taxon>Pseudaeromonas</taxon>
    </lineage>
</organism>
<evidence type="ECO:0000313" key="1">
    <source>
        <dbReference type="EMBL" id="GAA4498645.1"/>
    </source>
</evidence>
<keyword evidence="2" id="KW-1185">Reference proteome</keyword>